<feature type="non-terminal residue" evidence="2">
    <location>
        <position position="1"/>
    </location>
</feature>
<gene>
    <name evidence="2" type="ORF">IAB05_01110</name>
</gene>
<reference evidence="2" key="1">
    <citation type="submission" date="2020-10" db="EMBL/GenBank/DDBJ databases">
        <authorList>
            <person name="Gilroy R."/>
        </authorList>
    </citation>
    <scope>NUCLEOTIDE SEQUENCE</scope>
    <source>
        <strain evidence="2">18911</strain>
    </source>
</reference>
<dbReference type="EMBL" id="DVNF01000038">
    <property type="protein sequence ID" value="HIU59970.1"/>
    <property type="molecule type" value="Genomic_DNA"/>
</dbReference>
<dbReference type="InterPro" id="IPR039448">
    <property type="entry name" value="Beta_helix"/>
</dbReference>
<evidence type="ECO:0000259" key="1">
    <source>
        <dbReference type="Pfam" id="PF13229"/>
    </source>
</evidence>
<organism evidence="2 3">
    <name type="scientific">Candidatus Stercoripulliclostridium merdigallinarum</name>
    <dbReference type="NCBI Taxonomy" id="2840951"/>
    <lineage>
        <taxon>Bacteria</taxon>
        <taxon>Bacillati</taxon>
        <taxon>Bacillota</taxon>
        <taxon>Clostridia</taxon>
        <taxon>Eubacteriales</taxon>
        <taxon>Candidatus Stercoripulliclostridium</taxon>
    </lineage>
</organism>
<evidence type="ECO:0000313" key="3">
    <source>
        <dbReference type="Proteomes" id="UP000824094"/>
    </source>
</evidence>
<dbReference type="SUPFAM" id="SSF51126">
    <property type="entry name" value="Pectin lyase-like"/>
    <property type="match status" value="1"/>
</dbReference>
<dbReference type="Pfam" id="PF13229">
    <property type="entry name" value="Beta_helix"/>
    <property type="match status" value="1"/>
</dbReference>
<evidence type="ECO:0000313" key="2">
    <source>
        <dbReference type="EMBL" id="HIU59970.1"/>
    </source>
</evidence>
<name>A0A9D1MGX2_9FIRM</name>
<reference evidence="2" key="2">
    <citation type="journal article" date="2021" name="PeerJ">
        <title>Extensive microbial diversity within the chicken gut microbiome revealed by metagenomics and culture.</title>
        <authorList>
            <person name="Gilroy R."/>
            <person name="Ravi A."/>
            <person name="Getino M."/>
            <person name="Pursley I."/>
            <person name="Horton D.L."/>
            <person name="Alikhan N.F."/>
            <person name="Baker D."/>
            <person name="Gharbi K."/>
            <person name="Hall N."/>
            <person name="Watson M."/>
            <person name="Adriaenssens E.M."/>
            <person name="Foster-Nyarko E."/>
            <person name="Jarju S."/>
            <person name="Secka A."/>
            <person name="Antonio M."/>
            <person name="Oren A."/>
            <person name="Chaudhuri R.R."/>
            <person name="La Ragione R."/>
            <person name="Hildebrand F."/>
            <person name="Pallen M.J."/>
        </authorList>
    </citation>
    <scope>NUCLEOTIDE SEQUENCE</scope>
    <source>
        <strain evidence="2">18911</strain>
    </source>
</reference>
<dbReference type="InterPro" id="IPR011050">
    <property type="entry name" value="Pectin_lyase_fold/virulence"/>
</dbReference>
<proteinExistence type="predicted"/>
<sequence length="248" mass="26557">GIYEIAAVLQGSMVIKDKAMLDDFIGRLTPGATARWYLMPGNYGTISIDVNANVSIIGSYQFVQGVPQIAVNFDKITVNRGTVMLDILNFRAAANRENVYIGNEATVTVRRSTFIYTGQQKLSGSTAIYAADGSSTPLSLSEITVSGYSTAVAADSGNVVIADSEFRSNITAVNVLKGSVNVTDTKFISNVLGLSIGASGVTPQLSGCEFRYNETAIETYVPLRNDYAAQNAFVQNTVNVVAKYQTEE</sequence>
<accession>A0A9D1MGX2</accession>
<comment type="caution">
    <text evidence="2">The sequence shown here is derived from an EMBL/GenBank/DDBJ whole genome shotgun (WGS) entry which is preliminary data.</text>
</comment>
<dbReference type="AlphaFoldDB" id="A0A9D1MGX2"/>
<feature type="domain" description="Right handed beta helix" evidence="1">
    <location>
        <begin position="99"/>
        <end position="221"/>
    </location>
</feature>
<protein>
    <recommendedName>
        <fullName evidence="1">Right handed beta helix domain-containing protein</fullName>
    </recommendedName>
</protein>
<dbReference type="Proteomes" id="UP000824094">
    <property type="component" value="Unassembled WGS sequence"/>
</dbReference>